<dbReference type="Gene3D" id="1.10.472.10">
    <property type="entry name" value="Cyclin-like"/>
    <property type="match status" value="1"/>
</dbReference>
<protein>
    <recommendedName>
        <fullName evidence="4">Cyclin</fullName>
    </recommendedName>
</protein>
<dbReference type="GO" id="GO:0019901">
    <property type="term" value="F:protein kinase binding"/>
    <property type="evidence" value="ECO:0007669"/>
    <property type="project" value="InterPro"/>
</dbReference>
<dbReference type="Pfam" id="PF08613">
    <property type="entry name" value="Cyclin"/>
    <property type="match status" value="1"/>
</dbReference>
<dbReference type="OMA" id="PCTDITH"/>
<evidence type="ECO:0008006" key="4">
    <source>
        <dbReference type="Google" id="ProtNLM"/>
    </source>
</evidence>
<accession>A0A7R9YHS1</accession>
<sequence>MGAQSHAPDAAAPSGCPQRIVQVIAQLLTDLVNRNDQLPVSPAEITPFHSSKPPAISVSNYLVDRILKYAGISEETMILALIYMDLVVQYNPQFVITSLNIHRLLITSVMLASKFFDDLYYNNAYYARVGGITNAEVNNLEMEMLRMISFSLYVSPEQYERYRTSLYDQIRWKPAAAVLAAHVAVPPPCAPVTPAGVGGGAAAHGKAEPAVVAVDMMPMEHAQSSRYRAAMGFHAMHQTAIVS</sequence>
<evidence type="ECO:0000313" key="2">
    <source>
        <dbReference type="EMBL" id="KAG8457331.1"/>
    </source>
</evidence>
<name>A0A7R9YHS1_DIALT</name>
<evidence type="ECO:0000313" key="3">
    <source>
        <dbReference type="Proteomes" id="UP000751190"/>
    </source>
</evidence>
<dbReference type="Proteomes" id="UP000751190">
    <property type="component" value="Unassembled WGS sequence"/>
</dbReference>
<gene>
    <name evidence="2" type="ORF">KFE25_014060</name>
    <name evidence="1" type="ORF">PLUT1463_LOCUS1770</name>
</gene>
<dbReference type="SUPFAM" id="SSF47954">
    <property type="entry name" value="Cyclin-like"/>
    <property type="match status" value="1"/>
</dbReference>
<dbReference type="PANTHER" id="PTHR15615">
    <property type="match status" value="1"/>
</dbReference>
<dbReference type="InterPro" id="IPR036915">
    <property type="entry name" value="Cyclin-like_sf"/>
</dbReference>
<dbReference type="AlphaFoldDB" id="A0A7R9YHS1"/>
<dbReference type="EMBL" id="HBEB01002670">
    <property type="protein sequence ID" value="CAD8267456.1"/>
    <property type="molecule type" value="Transcribed_RNA"/>
</dbReference>
<reference evidence="2" key="2">
    <citation type="submission" date="2021-05" db="EMBL/GenBank/DDBJ databases">
        <title>The genome of the haptophyte Pavlova lutheri (Diacronema luteri, Pavlovales) - a model for lipid biosynthesis in eukaryotic algae.</title>
        <authorList>
            <person name="Hulatt C.J."/>
            <person name="Posewitz M.C."/>
        </authorList>
    </citation>
    <scope>NUCLEOTIDE SEQUENCE</scope>
    <source>
        <strain evidence="2">NIVA-4/92</strain>
    </source>
</reference>
<evidence type="ECO:0000313" key="1">
    <source>
        <dbReference type="EMBL" id="CAD8267456.1"/>
    </source>
</evidence>
<organism evidence="1">
    <name type="scientific">Diacronema lutheri</name>
    <name type="common">Unicellular marine alga</name>
    <name type="synonym">Monochrysis lutheri</name>
    <dbReference type="NCBI Taxonomy" id="2081491"/>
    <lineage>
        <taxon>Eukaryota</taxon>
        <taxon>Haptista</taxon>
        <taxon>Haptophyta</taxon>
        <taxon>Pavlovophyceae</taxon>
        <taxon>Pavlovales</taxon>
        <taxon>Pavlovaceae</taxon>
        <taxon>Diacronema</taxon>
    </lineage>
</organism>
<reference evidence="1" key="1">
    <citation type="submission" date="2021-01" db="EMBL/GenBank/DDBJ databases">
        <authorList>
            <person name="Corre E."/>
            <person name="Pelletier E."/>
            <person name="Niang G."/>
            <person name="Scheremetjew M."/>
            <person name="Finn R."/>
            <person name="Kale V."/>
            <person name="Holt S."/>
            <person name="Cochrane G."/>
            <person name="Meng A."/>
            <person name="Brown T."/>
            <person name="Cohen L."/>
        </authorList>
    </citation>
    <scope>NUCLEOTIDE SEQUENCE</scope>
    <source>
        <strain evidence="1">RCC1537</strain>
    </source>
</reference>
<proteinExistence type="predicted"/>
<dbReference type="EMBL" id="JAGTXO010000073">
    <property type="protein sequence ID" value="KAG8457331.1"/>
    <property type="molecule type" value="Genomic_DNA"/>
</dbReference>
<dbReference type="PANTHER" id="PTHR15615:SF108">
    <property type="entry name" value="PROTEIN CNPPD1"/>
    <property type="match status" value="1"/>
</dbReference>
<keyword evidence="3" id="KW-1185">Reference proteome</keyword>
<dbReference type="OrthoDB" id="337735at2759"/>
<dbReference type="InterPro" id="IPR013922">
    <property type="entry name" value="Cyclin_PHO80-like"/>
</dbReference>